<evidence type="ECO:0000313" key="8">
    <source>
        <dbReference type="EMBL" id="KKS80974.1"/>
    </source>
</evidence>
<dbReference type="Gene3D" id="2.40.240.10">
    <property type="entry name" value="Ribosomal Protein L25, Chain P"/>
    <property type="match status" value="1"/>
</dbReference>
<dbReference type="InterPro" id="IPR011035">
    <property type="entry name" value="Ribosomal_bL25/Gln-tRNA_synth"/>
</dbReference>
<feature type="compositionally biased region" description="Basic and acidic residues" evidence="5">
    <location>
        <begin position="193"/>
        <end position="209"/>
    </location>
</feature>
<dbReference type="GO" id="GO:0006412">
    <property type="term" value="P:translation"/>
    <property type="evidence" value="ECO:0007669"/>
    <property type="project" value="InterPro"/>
</dbReference>
<dbReference type="AlphaFoldDB" id="A0A0G1C6A3"/>
<dbReference type="SUPFAM" id="SSF50715">
    <property type="entry name" value="Ribosomal protein L25-like"/>
    <property type="match status" value="1"/>
</dbReference>
<evidence type="ECO:0000256" key="5">
    <source>
        <dbReference type="SAM" id="MobiDB-lite"/>
    </source>
</evidence>
<dbReference type="InterPro" id="IPR001021">
    <property type="entry name" value="Ribosomal_bL25_long"/>
</dbReference>
<evidence type="ECO:0000313" key="9">
    <source>
        <dbReference type="Proteomes" id="UP000034611"/>
    </source>
</evidence>
<reference evidence="8 9" key="1">
    <citation type="journal article" date="2015" name="Nature">
        <title>rRNA introns, odd ribosomes, and small enigmatic genomes across a large radiation of phyla.</title>
        <authorList>
            <person name="Brown C.T."/>
            <person name="Hug L.A."/>
            <person name="Thomas B.C."/>
            <person name="Sharon I."/>
            <person name="Castelle C.J."/>
            <person name="Singh A."/>
            <person name="Wilkins M.J."/>
            <person name="Williams K.H."/>
            <person name="Banfield J.F."/>
        </authorList>
    </citation>
    <scope>NUCLEOTIDE SEQUENCE [LARGE SCALE GENOMIC DNA]</scope>
</reference>
<evidence type="ECO:0000256" key="1">
    <source>
        <dbReference type="ARBA" id="ARBA00022730"/>
    </source>
</evidence>
<dbReference type="NCBIfam" id="TIGR00731">
    <property type="entry name" value="bL25_bact_ctc"/>
    <property type="match status" value="1"/>
</dbReference>
<sequence>MPANIYGKNVKSLAIQMKTSEFADVFEKAGETGIIEVSVGKIKKPVLAQNVQTDPVSGEVLHVDFRQVDLKEKVKATIPVEIVGESPVEKSGLGTVVIQLDEIEVEALPSDLLEKFVVDASKLEEVDSAVYVKDLKGSDKVKVLTDGEQIVVKVEPPQEEEEVALPEAPVEGEEKPAGEAGEEAGGQVPGEEAPAKEETAPVEEKPKEE</sequence>
<proteinExistence type="predicted"/>
<evidence type="ECO:0000256" key="4">
    <source>
        <dbReference type="ARBA" id="ARBA00023274"/>
    </source>
</evidence>
<keyword evidence="3 8" id="KW-0689">Ribosomal protein</keyword>
<name>A0A0G1C6A3_9BACT</name>
<dbReference type="GO" id="GO:0022625">
    <property type="term" value="C:cytosolic large ribosomal subunit"/>
    <property type="evidence" value="ECO:0007669"/>
    <property type="project" value="TreeGrafter"/>
</dbReference>
<comment type="caution">
    <text evidence="8">The sequence shown here is derived from an EMBL/GenBank/DDBJ whole genome shotgun (WGS) entry which is preliminary data.</text>
</comment>
<keyword evidence="4" id="KW-0687">Ribonucleoprotein</keyword>
<dbReference type="InterPro" id="IPR029751">
    <property type="entry name" value="Ribosomal_L25_dom"/>
</dbReference>
<evidence type="ECO:0000256" key="2">
    <source>
        <dbReference type="ARBA" id="ARBA00022884"/>
    </source>
</evidence>
<dbReference type="InterPro" id="IPR020930">
    <property type="entry name" value="Ribosomal_uL5_bac-type"/>
</dbReference>
<dbReference type="Pfam" id="PF01386">
    <property type="entry name" value="Ribosomal_L25p"/>
    <property type="match status" value="1"/>
</dbReference>
<evidence type="ECO:0000259" key="7">
    <source>
        <dbReference type="Pfam" id="PF14693"/>
    </source>
</evidence>
<dbReference type="CDD" id="cd00495">
    <property type="entry name" value="Ribosomal_L25_TL5_CTC"/>
    <property type="match status" value="1"/>
</dbReference>
<feature type="domain" description="Large ribosomal subunit protein bL25 beta" evidence="7">
    <location>
        <begin position="73"/>
        <end position="158"/>
    </location>
</feature>
<dbReference type="InterPro" id="IPR020056">
    <property type="entry name" value="Rbsml_bL25/Gln-tRNA_synth_N"/>
</dbReference>
<dbReference type="Gene3D" id="2.170.120.20">
    <property type="entry name" value="Ribosomal protein L25, beta domain"/>
    <property type="match status" value="1"/>
</dbReference>
<protein>
    <submittedName>
        <fullName evidence="8">50S ribosomal protein L25</fullName>
    </submittedName>
</protein>
<evidence type="ECO:0000256" key="3">
    <source>
        <dbReference type="ARBA" id="ARBA00022980"/>
    </source>
</evidence>
<feature type="domain" description="Large ribosomal subunit protein bL25 L25" evidence="6">
    <location>
        <begin position="2"/>
        <end position="65"/>
    </location>
</feature>
<gene>
    <name evidence="8" type="ORF">UV56_C0003G0014</name>
</gene>
<feature type="region of interest" description="Disordered" evidence="5">
    <location>
        <begin position="153"/>
        <end position="209"/>
    </location>
</feature>
<dbReference type="PANTHER" id="PTHR33284">
    <property type="entry name" value="RIBOSOMAL PROTEIN L25/GLN-TRNA SYNTHETASE, ANTI-CODON-BINDING DOMAIN-CONTAINING PROTEIN"/>
    <property type="match status" value="1"/>
</dbReference>
<dbReference type="GO" id="GO:0008097">
    <property type="term" value="F:5S rRNA binding"/>
    <property type="evidence" value="ECO:0007669"/>
    <property type="project" value="InterPro"/>
</dbReference>
<organism evidence="8 9">
    <name type="scientific">Candidatus Woesebacteria bacterium GW2011_GWC1_43_10b</name>
    <dbReference type="NCBI Taxonomy" id="1618585"/>
    <lineage>
        <taxon>Bacteria</taxon>
        <taxon>Candidatus Woeseibacteriota</taxon>
    </lineage>
</organism>
<dbReference type="Proteomes" id="UP000034611">
    <property type="component" value="Unassembled WGS sequence"/>
</dbReference>
<dbReference type="Pfam" id="PF14693">
    <property type="entry name" value="Ribosomal_TL5_C"/>
    <property type="match status" value="1"/>
</dbReference>
<evidence type="ECO:0000259" key="6">
    <source>
        <dbReference type="Pfam" id="PF01386"/>
    </source>
</evidence>
<keyword evidence="2" id="KW-0694">RNA-binding</keyword>
<dbReference type="InterPro" id="IPR020057">
    <property type="entry name" value="Ribosomal_bL25_b-dom"/>
</dbReference>
<dbReference type="PANTHER" id="PTHR33284:SF1">
    <property type="entry name" value="RIBOSOMAL PROTEIN L25_GLN-TRNA SYNTHETASE, ANTI-CODON-BINDING DOMAIN-CONTAINING PROTEIN"/>
    <property type="match status" value="1"/>
</dbReference>
<dbReference type="GO" id="GO:0003735">
    <property type="term" value="F:structural constituent of ribosome"/>
    <property type="evidence" value="ECO:0007669"/>
    <property type="project" value="InterPro"/>
</dbReference>
<dbReference type="EMBL" id="LCEY01000003">
    <property type="protein sequence ID" value="KKS80974.1"/>
    <property type="molecule type" value="Genomic_DNA"/>
</dbReference>
<dbReference type="InterPro" id="IPR037121">
    <property type="entry name" value="Ribosomal_bL25_C"/>
</dbReference>
<accession>A0A0G1C6A3</accession>
<keyword evidence="1" id="KW-0699">rRNA-binding</keyword>